<keyword evidence="2" id="KW-1185">Reference proteome</keyword>
<accession>W7X8Y5</accession>
<dbReference type="AlphaFoldDB" id="W7X8Y5"/>
<organism evidence="1 2">
    <name type="scientific">Tetrahymena thermophila (strain SB210)</name>
    <dbReference type="NCBI Taxonomy" id="312017"/>
    <lineage>
        <taxon>Eukaryota</taxon>
        <taxon>Sar</taxon>
        <taxon>Alveolata</taxon>
        <taxon>Ciliophora</taxon>
        <taxon>Intramacronucleata</taxon>
        <taxon>Oligohymenophorea</taxon>
        <taxon>Hymenostomatida</taxon>
        <taxon>Tetrahymenina</taxon>
        <taxon>Tetrahymenidae</taxon>
        <taxon>Tetrahymena</taxon>
    </lineage>
</organism>
<sequence>MAIALSFQYEGLVSSMIKCNFSQASYISSRAFDISLLKSIYQLQRQWAQLAYAFAIDIFQCFFDISINFNLFLCFLKVFGLMSPFEFFAFQSLNFMVVVQREKKFS</sequence>
<dbReference type="Proteomes" id="UP000009168">
    <property type="component" value="Unassembled WGS sequence"/>
</dbReference>
<protein>
    <submittedName>
        <fullName evidence="1">Uncharacterized protein</fullName>
    </submittedName>
</protein>
<reference evidence="2" key="1">
    <citation type="journal article" date="2006" name="PLoS Biol.">
        <title>Macronuclear genome sequence of the ciliate Tetrahymena thermophila, a model eukaryote.</title>
        <authorList>
            <person name="Eisen J.A."/>
            <person name="Coyne R.S."/>
            <person name="Wu M."/>
            <person name="Wu D."/>
            <person name="Thiagarajan M."/>
            <person name="Wortman J.R."/>
            <person name="Badger J.H."/>
            <person name="Ren Q."/>
            <person name="Amedeo P."/>
            <person name="Jones K.M."/>
            <person name="Tallon L.J."/>
            <person name="Delcher A.L."/>
            <person name="Salzberg S.L."/>
            <person name="Silva J.C."/>
            <person name="Haas B.J."/>
            <person name="Majoros W.H."/>
            <person name="Farzad M."/>
            <person name="Carlton J.M."/>
            <person name="Smith R.K. Jr."/>
            <person name="Garg J."/>
            <person name="Pearlman R.E."/>
            <person name="Karrer K.M."/>
            <person name="Sun L."/>
            <person name="Manning G."/>
            <person name="Elde N.C."/>
            <person name="Turkewitz A.P."/>
            <person name="Asai D.J."/>
            <person name="Wilkes D.E."/>
            <person name="Wang Y."/>
            <person name="Cai H."/>
            <person name="Collins K."/>
            <person name="Stewart B.A."/>
            <person name="Lee S.R."/>
            <person name="Wilamowska K."/>
            <person name="Weinberg Z."/>
            <person name="Ruzzo W.L."/>
            <person name="Wloga D."/>
            <person name="Gaertig J."/>
            <person name="Frankel J."/>
            <person name="Tsao C.-C."/>
            <person name="Gorovsky M.A."/>
            <person name="Keeling P.J."/>
            <person name="Waller R.F."/>
            <person name="Patron N.J."/>
            <person name="Cherry J.M."/>
            <person name="Stover N.A."/>
            <person name="Krieger C.J."/>
            <person name="del Toro C."/>
            <person name="Ryder H.F."/>
            <person name="Williamson S.C."/>
            <person name="Barbeau R.A."/>
            <person name="Hamilton E.P."/>
            <person name="Orias E."/>
        </authorList>
    </citation>
    <scope>NUCLEOTIDE SEQUENCE [LARGE SCALE GENOMIC DNA]</scope>
    <source>
        <strain evidence="2">SB210</strain>
    </source>
</reference>
<evidence type="ECO:0000313" key="2">
    <source>
        <dbReference type="Proteomes" id="UP000009168"/>
    </source>
</evidence>
<gene>
    <name evidence="1" type="ORF">TTHERM_000346449</name>
</gene>
<dbReference type="EMBL" id="GG662654">
    <property type="protein sequence ID" value="EWS73797.1"/>
    <property type="molecule type" value="Genomic_DNA"/>
</dbReference>
<dbReference type="GeneID" id="24438528"/>
<dbReference type="InParanoid" id="W7X8Y5"/>
<proteinExistence type="predicted"/>
<dbReference type="KEGG" id="tet:TTHERM_000346449"/>
<name>W7X8Y5_TETTS</name>
<evidence type="ECO:0000313" key="1">
    <source>
        <dbReference type="EMBL" id="EWS73797.1"/>
    </source>
</evidence>
<dbReference type="RefSeq" id="XP_012653677.1">
    <property type="nucleotide sequence ID" value="XM_012798223.1"/>
</dbReference>